<keyword evidence="9" id="KW-1185">Reference proteome</keyword>
<evidence type="ECO:0000313" key="9">
    <source>
        <dbReference type="Proteomes" id="UP000504844"/>
    </source>
</evidence>
<dbReference type="GO" id="GO:0008170">
    <property type="term" value="F:N-methyltransferase activity"/>
    <property type="evidence" value="ECO:0007669"/>
    <property type="project" value="InterPro"/>
</dbReference>
<evidence type="ECO:0000259" key="7">
    <source>
        <dbReference type="Pfam" id="PF01555"/>
    </source>
</evidence>
<dbReference type="PIRSF" id="PIRSF015855">
    <property type="entry name" value="TypeIII_Mtase_mKpnI"/>
    <property type="match status" value="1"/>
</dbReference>
<evidence type="ECO:0000256" key="3">
    <source>
        <dbReference type="ARBA" id="ARBA00022603"/>
    </source>
</evidence>
<keyword evidence="3 8" id="KW-0489">Methyltransferase</keyword>
<dbReference type="REBASE" id="390807">
    <property type="entry name" value="M.DspD17ORF9020P"/>
</dbReference>
<dbReference type="InterPro" id="IPR002941">
    <property type="entry name" value="DNA_methylase_N4/N6"/>
</dbReference>
<dbReference type="PROSITE" id="PS00092">
    <property type="entry name" value="N6_MTASE"/>
    <property type="match status" value="1"/>
</dbReference>
<evidence type="ECO:0000256" key="2">
    <source>
        <dbReference type="ARBA" id="ARBA00011900"/>
    </source>
</evidence>
<name>A0A6M8STY2_9NEIS</name>
<dbReference type="RefSeq" id="WP_173533334.1">
    <property type="nucleotide sequence ID" value="NZ_CP054143.1"/>
</dbReference>
<dbReference type="GO" id="GO:0009007">
    <property type="term" value="F:site-specific DNA-methyltransferase (adenine-specific) activity"/>
    <property type="evidence" value="ECO:0007669"/>
    <property type="project" value="UniProtKB-EC"/>
</dbReference>
<evidence type="ECO:0000256" key="4">
    <source>
        <dbReference type="ARBA" id="ARBA00022679"/>
    </source>
</evidence>
<evidence type="ECO:0000256" key="6">
    <source>
        <dbReference type="ARBA" id="ARBA00047942"/>
    </source>
</evidence>
<dbReference type="GO" id="GO:0003677">
    <property type="term" value="F:DNA binding"/>
    <property type="evidence" value="ECO:0007669"/>
    <property type="project" value="InterPro"/>
</dbReference>
<dbReference type="SUPFAM" id="SSF53335">
    <property type="entry name" value="S-adenosyl-L-methionine-dependent methyltransferases"/>
    <property type="match status" value="1"/>
</dbReference>
<evidence type="ECO:0000256" key="1">
    <source>
        <dbReference type="ARBA" id="ARBA00006594"/>
    </source>
</evidence>
<sequence>MSHQSLLDQLDQFNEQQLRRILVEHLTERKLGLHWEANLIKRDQALNADLVFPRLVDEYSHALPIEGVVPHLIIEGDNFDSLRMLRATHRGQIRVIYIDPPYNTGEKDWVYNDHYVSTNDRYRHSQWLEFLYQRLCLARDLLSSDGVILVSINDENRSRLELMLDEVMPSRKIGSFVWRTRKGSNDAQRGLLSIDHEHVLVYGNANFEFAGSGRDETKYDNSDNDPRGAWGSQMLIKSHTAKERPEAYYPILNPETVVWYLCEPDSVWRFASTSRPLNKKKLQADPIEIIISEKRILWPSNERTIIYKSLEELSKGINDGTAPKEFRIYLQLNELSILAETNVKVARLLKYIEPLEFWVGKTLGYGRPRYKRFRNSLKRETNPLSSWISFASEPDADLEDFDEVISLGTGGTSEGTSLVRKVLENKDFAYPKPLSLIKNLLQQASRPGDLILDFFAGSGTTGQAILELNAEDEGNRRFILCSSTEATTKEPNKNLCRDICAERLRRVMQGYGNKTGLGGSFAYLQLDKYQEADVQFEVTPAHAAQLLSLQINHGSLAGIDSNDTEYKSLGIIPIANDGQLAIVLVPDPNEVALSALLSWPGERLVVYSTRPQTVTQYFTDAGREVVSHSLHDALLRGQAGGRKS</sequence>
<dbReference type="EC" id="2.1.1.72" evidence="2"/>
<dbReference type="InterPro" id="IPR002052">
    <property type="entry name" value="DNA_methylase_N6_adenine_CS"/>
</dbReference>
<comment type="similarity">
    <text evidence="1">Belongs to the N(4)/N(6)-methyltransferase family.</text>
</comment>
<reference evidence="8 9" key="1">
    <citation type="submission" date="2020-05" db="EMBL/GenBank/DDBJ databases">
        <title>Complete genome sequence of Deefgea sp. D17.</title>
        <authorList>
            <person name="Bae J.-W."/>
            <person name="Han J.E."/>
        </authorList>
    </citation>
    <scope>NUCLEOTIDE SEQUENCE [LARGE SCALE GENOMIC DNA]</scope>
    <source>
        <strain evidence="8 9">D17</strain>
    </source>
</reference>
<dbReference type="Gene3D" id="3.40.50.150">
    <property type="entry name" value="Vaccinia Virus protein VP39"/>
    <property type="match status" value="1"/>
</dbReference>
<feature type="domain" description="DNA methylase N-4/N-6" evidence="7">
    <location>
        <begin position="93"/>
        <end position="471"/>
    </location>
</feature>
<dbReference type="InterPro" id="IPR029063">
    <property type="entry name" value="SAM-dependent_MTases_sf"/>
</dbReference>
<comment type="catalytic activity">
    <reaction evidence="6">
        <text>a 2'-deoxyadenosine in DNA + S-adenosyl-L-methionine = an N(6)-methyl-2'-deoxyadenosine in DNA + S-adenosyl-L-homocysteine + H(+)</text>
        <dbReference type="Rhea" id="RHEA:15197"/>
        <dbReference type="Rhea" id="RHEA-COMP:12418"/>
        <dbReference type="Rhea" id="RHEA-COMP:12419"/>
        <dbReference type="ChEBI" id="CHEBI:15378"/>
        <dbReference type="ChEBI" id="CHEBI:57856"/>
        <dbReference type="ChEBI" id="CHEBI:59789"/>
        <dbReference type="ChEBI" id="CHEBI:90615"/>
        <dbReference type="ChEBI" id="CHEBI:90616"/>
        <dbReference type="EC" id="2.1.1.72"/>
    </reaction>
</comment>
<accession>A0A6M8STY2</accession>
<dbReference type="GO" id="GO:0032259">
    <property type="term" value="P:methylation"/>
    <property type="evidence" value="ECO:0007669"/>
    <property type="project" value="UniProtKB-KW"/>
</dbReference>
<evidence type="ECO:0000256" key="5">
    <source>
        <dbReference type="ARBA" id="ARBA00022691"/>
    </source>
</evidence>
<dbReference type="Pfam" id="PF01555">
    <property type="entry name" value="N6_N4_Mtase"/>
    <property type="match status" value="1"/>
</dbReference>
<proteinExistence type="inferred from homology"/>
<dbReference type="AlphaFoldDB" id="A0A6M8STY2"/>
<keyword evidence="5" id="KW-0949">S-adenosyl-L-methionine</keyword>
<gene>
    <name evidence="8" type="ORF">HQN60_09020</name>
</gene>
<keyword evidence="4 8" id="KW-0808">Transferase</keyword>
<organism evidence="8 9">
    <name type="scientific">Deefgea piscis</name>
    <dbReference type="NCBI Taxonomy" id="2739061"/>
    <lineage>
        <taxon>Bacteria</taxon>
        <taxon>Pseudomonadati</taxon>
        <taxon>Pseudomonadota</taxon>
        <taxon>Betaproteobacteria</taxon>
        <taxon>Neisseriales</taxon>
        <taxon>Chitinibacteraceae</taxon>
        <taxon>Deefgea</taxon>
    </lineage>
</organism>
<dbReference type="EMBL" id="CP054143">
    <property type="protein sequence ID" value="QKJ66830.1"/>
    <property type="molecule type" value="Genomic_DNA"/>
</dbReference>
<dbReference type="InterPro" id="IPR002295">
    <property type="entry name" value="N4/N6-MTase_EcoPI_Mod-like"/>
</dbReference>
<evidence type="ECO:0000313" key="8">
    <source>
        <dbReference type="EMBL" id="QKJ66830.1"/>
    </source>
</evidence>
<dbReference type="KEGG" id="dee:HQN60_09020"/>
<dbReference type="PRINTS" id="PR00506">
    <property type="entry name" value="D21N6MTFRASE"/>
</dbReference>
<protein>
    <recommendedName>
        <fullName evidence="2">site-specific DNA-methyltransferase (adenine-specific)</fullName>
        <ecNumber evidence="2">2.1.1.72</ecNumber>
    </recommendedName>
</protein>
<dbReference type="Proteomes" id="UP000504844">
    <property type="component" value="Chromosome"/>
</dbReference>